<keyword evidence="6" id="KW-0378">Hydrolase</keyword>
<dbReference type="InterPro" id="IPR044946">
    <property type="entry name" value="Restrct_endonuc_typeI_TRD_sf"/>
</dbReference>
<evidence type="ECO:0000259" key="5">
    <source>
        <dbReference type="Pfam" id="PF01420"/>
    </source>
</evidence>
<dbReference type="REBASE" id="838563">
    <property type="entry name" value="S.MspYX12ORF9060P"/>
</dbReference>
<evidence type="ECO:0000256" key="4">
    <source>
        <dbReference type="SAM" id="Coils"/>
    </source>
</evidence>
<dbReference type="PANTHER" id="PTHR30408:SF12">
    <property type="entry name" value="TYPE I RESTRICTION ENZYME MJAVIII SPECIFICITY SUBUNIT"/>
    <property type="match status" value="1"/>
</dbReference>
<comment type="similarity">
    <text evidence="1">Belongs to the type-I restriction system S methylase family.</text>
</comment>
<dbReference type="InterPro" id="IPR000055">
    <property type="entry name" value="Restrct_endonuc_typeI_TRD"/>
</dbReference>
<keyword evidence="2" id="KW-0680">Restriction system</keyword>
<dbReference type="CDD" id="cd17260">
    <property type="entry name" value="RMtype1_S_EcoEI-TRD1-CR1_like"/>
    <property type="match status" value="1"/>
</dbReference>
<proteinExistence type="inferred from homology"/>
<dbReference type="GO" id="GO:0016787">
    <property type="term" value="F:hydrolase activity"/>
    <property type="evidence" value="ECO:0007669"/>
    <property type="project" value="UniProtKB-KW"/>
</dbReference>
<gene>
    <name evidence="6" type="ORF">ABIH81_09065</name>
</gene>
<feature type="domain" description="Type I restriction modification DNA specificity" evidence="5">
    <location>
        <begin position="64"/>
        <end position="175"/>
    </location>
</feature>
<dbReference type="SUPFAM" id="SSF116734">
    <property type="entry name" value="DNA methylase specificity domain"/>
    <property type="match status" value="2"/>
</dbReference>
<evidence type="ECO:0000313" key="6">
    <source>
        <dbReference type="EMBL" id="XBT83596.1"/>
    </source>
</evidence>
<dbReference type="AlphaFoldDB" id="A0AAU7R766"/>
<feature type="coiled-coil region" evidence="4">
    <location>
        <begin position="159"/>
        <end position="186"/>
    </location>
</feature>
<protein>
    <submittedName>
        <fullName evidence="6">Restriction endonuclease subunit S</fullName>
        <ecNumber evidence="6">3.1.21.-</ecNumber>
    </submittedName>
</protein>
<dbReference type="CDD" id="cd17256">
    <property type="entry name" value="RMtype1_S_EcoJA65PI-TRD1-CR1_like"/>
    <property type="match status" value="1"/>
</dbReference>
<dbReference type="GO" id="GO:0003677">
    <property type="term" value="F:DNA binding"/>
    <property type="evidence" value="ECO:0007669"/>
    <property type="project" value="UniProtKB-KW"/>
</dbReference>
<dbReference type="Gene3D" id="3.90.220.20">
    <property type="entry name" value="DNA methylase specificity domains"/>
    <property type="match status" value="2"/>
</dbReference>
<feature type="domain" description="Type I restriction modification DNA specificity" evidence="5">
    <location>
        <begin position="255"/>
        <end position="385"/>
    </location>
</feature>
<evidence type="ECO:0000256" key="2">
    <source>
        <dbReference type="ARBA" id="ARBA00022747"/>
    </source>
</evidence>
<dbReference type="RefSeq" id="WP_349879875.1">
    <property type="nucleotide sequence ID" value="NZ_CP157974.1"/>
</dbReference>
<accession>A0AAU7R766</accession>
<dbReference type="GO" id="GO:0009307">
    <property type="term" value="P:DNA restriction-modification system"/>
    <property type="evidence" value="ECO:0007669"/>
    <property type="project" value="UniProtKB-KW"/>
</dbReference>
<dbReference type="PANTHER" id="PTHR30408">
    <property type="entry name" value="TYPE-1 RESTRICTION ENZYME ECOKI SPECIFICITY PROTEIN"/>
    <property type="match status" value="1"/>
</dbReference>
<dbReference type="Pfam" id="PF01420">
    <property type="entry name" value="Methylase_S"/>
    <property type="match status" value="2"/>
</dbReference>
<name>A0AAU7R766_9ACTN</name>
<evidence type="ECO:0000256" key="1">
    <source>
        <dbReference type="ARBA" id="ARBA00010923"/>
    </source>
</evidence>
<dbReference type="InterPro" id="IPR052021">
    <property type="entry name" value="Type-I_RS_S_subunit"/>
</dbReference>
<keyword evidence="6" id="KW-0540">Nuclease</keyword>
<dbReference type="EC" id="3.1.21.-" evidence="6"/>
<keyword evidence="3" id="KW-0238">DNA-binding</keyword>
<keyword evidence="6" id="KW-0255">Endonuclease</keyword>
<organism evidence="6">
    <name type="scientific">Micromonospora sp. HUAS YX12</name>
    <dbReference type="NCBI Taxonomy" id="3156396"/>
    <lineage>
        <taxon>Bacteria</taxon>
        <taxon>Bacillati</taxon>
        <taxon>Actinomycetota</taxon>
        <taxon>Actinomycetes</taxon>
        <taxon>Micromonosporales</taxon>
        <taxon>Micromonosporaceae</taxon>
        <taxon>Micromonospora</taxon>
    </lineage>
</organism>
<sequence>MRTPKFSKLADVAAVNPKLVTRPAADELISFVPMSAVDAETGSTESGEDRLFGEVSRGYTVFADEDVLVAKITPCFENGKIAQACLSRPTGVGSTEFHVIRPNRSQLDARYLLHFLRRPAIRIAGERRMTGSAGQRRVPVAFLASLSIPTPPLQEQRRIAEMLDRADELRAKRREALAHLDDLTQSIFLDMFATEASDEWPAVTVADVAQQRKGSIRTGPFGSQLLHSEFVDDGVAVLGIDNAVSNEFRWDERRFISEEKYQQLERYTVHPGDVLITIMGTCGRCAVVPEDIPRAINTKHLCCITLDFTRCLPEFLHRYFLTHPAARRYLRQTAKGAIMAGLNMEIIKAMPLVLPPLALQQAFVKRLRGVERVKAAHRASLAELEALFASLQDRAFRGLL</sequence>
<evidence type="ECO:0000256" key="3">
    <source>
        <dbReference type="ARBA" id="ARBA00023125"/>
    </source>
</evidence>
<reference evidence="6" key="1">
    <citation type="submission" date="2024-06" db="EMBL/GenBank/DDBJ databases">
        <title>Micromonospora sp. strain HUAS YX12 genome sequences.</title>
        <authorList>
            <person name="Mo P."/>
        </authorList>
    </citation>
    <scope>NUCLEOTIDE SEQUENCE</scope>
    <source>
        <strain evidence="6">HUAS YX12</strain>
    </source>
</reference>
<dbReference type="EMBL" id="CP157974">
    <property type="protein sequence ID" value="XBT83596.1"/>
    <property type="molecule type" value="Genomic_DNA"/>
</dbReference>
<dbReference type="GO" id="GO:0004519">
    <property type="term" value="F:endonuclease activity"/>
    <property type="evidence" value="ECO:0007669"/>
    <property type="project" value="UniProtKB-KW"/>
</dbReference>
<keyword evidence="4" id="KW-0175">Coiled coil</keyword>